<dbReference type="EMBL" id="FOFZ01000004">
    <property type="protein sequence ID" value="SEQ79341.1"/>
    <property type="molecule type" value="Genomic_DNA"/>
</dbReference>
<reference evidence="4" key="1">
    <citation type="submission" date="2016-10" db="EMBL/GenBank/DDBJ databases">
        <authorList>
            <person name="Varghese N."/>
            <person name="Submissions S."/>
        </authorList>
    </citation>
    <scope>NUCLEOTIDE SEQUENCE [LARGE SCALE GENOMIC DNA]</scope>
    <source>
        <strain evidence="4">DSM 15719</strain>
    </source>
</reference>
<organism evidence="3 4">
    <name type="scientific">Flavobacterium frigoris</name>
    <dbReference type="NCBI Taxonomy" id="229204"/>
    <lineage>
        <taxon>Bacteria</taxon>
        <taxon>Pseudomonadati</taxon>
        <taxon>Bacteroidota</taxon>
        <taxon>Flavobacteriia</taxon>
        <taxon>Flavobacteriales</taxon>
        <taxon>Flavobacteriaceae</taxon>
        <taxon>Flavobacterium</taxon>
    </lineage>
</organism>
<keyword evidence="4" id="KW-1185">Reference proteome</keyword>
<proteinExistence type="inferred from homology"/>
<gene>
    <name evidence="3" type="ORF">SAMN05444355_104145</name>
</gene>
<dbReference type="RefSeq" id="WP_074722903.1">
    <property type="nucleotide sequence ID" value="NZ_CBCRVS010000019.1"/>
</dbReference>
<evidence type="ECO:0000313" key="3">
    <source>
        <dbReference type="EMBL" id="SEQ79341.1"/>
    </source>
</evidence>
<feature type="domain" description="Glycosyltransferase 2-like" evidence="2">
    <location>
        <begin position="18"/>
        <end position="135"/>
    </location>
</feature>
<comment type="similarity">
    <text evidence="1">Belongs to the glycosyltransferase 2 family. WaaE/KdtX subfamily.</text>
</comment>
<dbReference type="Gene3D" id="3.90.550.10">
    <property type="entry name" value="Spore Coat Polysaccharide Biosynthesis Protein SpsA, Chain A"/>
    <property type="match status" value="1"/>
</dbReference>
<dbReference type="OrthoDB" id="9815923at2"/>
<dbReference type="CDD" id="cd02511">
    <property type="entry name" value="Beta4Glucosyltransferase"/>
    <property type="match status" value="1"/>
</dbReference>
<dbReference type="InterPro" id="IPR029044">
    <property type="entry name" value="Nucleotide-diphossugar_trans"/>
</dbReference>
<dbReference type="SUPFAM" id="SSF53448">
    <property type="entry name" value="Nucleotide-diphospho-sugar transferases"/>
    <property type="match status" value="1"/>
</dbReference>
<dbReference type="Pfam" id="PF00535">
    <property type="entry name" value="Glycos_transf_2"/>
    <property type="match status" value="1"/>
</dbReference>
<sequence>MTINRNTNEISSNKIFLSALIITYNEEHNIKNILNDLDFADEIIVVDSFSTDKTVVIATTHKNVKVVQHDFENFAAQRNHAISLANHSWILFLDADERLTAELKKEILKTIHQKEAAVAYYCCRTFMFKNTKLQFSGWQTDKIIRLFNKEKAQYDLAKIVHEKLTVNGKTGKLKNRLIHYSYRSYSDYKQKMNTYGKLKAIEEFNKGTKPTFFHLYIRPIYQFLYQYIMRMGILDGKKGIIICYLNSYSVFVRFQELKKIRLNN</sequence>
<keyword evidence="3" id="KW-0808">Transferase</keyword>
<dbReference type="InterPro" id="IPR001173">
    <property type="entry name" value="Glyco_trans_2-like"/>
</dbReference>
<accession>A0A1H9IX16</accession>
<dbReference type="PANTHER" id="PTHR43630">
    <property type="entry name" value="POLY-BETA-1,6-N-ACETYL-D-GLUCOSAMINE SYNTHASE"/>
    <property type="match status" value="1"/>
</dbReference>
<dbReference type="Proteomes" id="UP000183658">
    <property type="component" value="Unassembled WGS sequence"/>
</dbReference>
<evidence type="ECO:0000313" key="4">
    <source>
        <dbReference type="Proteomes" id="UP000183658"/>
    </source>
</evidence>
<name>A0A1H9IX16_FLAFI</name>
<evidence type="ECO:0000259" key="2">
    <source>
        <dbReference type="Pfam" id="PF00535"/>
    </source>
</evidence>
<dbReference type="AlphaFoldDB" id="A0A1H9IX16"/>
<evidence type="ECO:0000256" key="1">
    <source>
        <dbReference type="ARBA" id="ARBA00038494"/>
    </source>
</evidence>
<dbReference type="GO" id="GO:0016740">
    <property type="term" value="F:transferase activity"/>
    <property type="evidence" value="ECO:0007669"/>
    <property type="project" value="UniProtKB-KW"/>
</dbReference>
<protein>
    <submittedName>
        <fullName evidence="3">Glycosyltransferase involved in cell wall bisynthesis</fullName>
    </submittedName>
</protein>
<dbReference type="PANTHER" id="PTHR43630:SF2">
    <property type="entry name" value="GLYCOSYLTRANSFERASE"/>
    <property type="match status" value="1"/>
</dbReference>